<organism evidence="2 3">
    <name type="scientific">Chironomus riparius</name>
    <dbReference type="NCBI Taxonomy" id="315576"/>
    <lineage>
        <taxon>Eukaryota</taxon>
        <taxon>Metazoa</taxon>
        <taxon>Ecdysozoa</taxon>
        <taxon>Arthropoda</taxon>
        <taxon>Hexapoda</taxon>
        <taxon>Insecta</taxon>
        <taxon>Pterygota</taxon>
        <taxon>Neoptera</taxon>
        <taxon>Endopterygota</taxon>
        <taxon>Diptera</taxon>
        <taxon>Nematocera</taxon>
        <taxon>Chironomoidea</taxon>
        <taxon>Chironomidae</taxon>
        <taxon>Chironominae</taxon>
        <taxon>Chironomus</taxon>
    </lineage>
</organism>
<accession>A0A9N9RSA1</accession>
<evidence type="ECO:0000313" key="2">
    <source>
        <dbReference type="EMBL" id="CAG9802487.1"/>
    </source>
</evidence>
<dbReference type="Proteomes" id="UP001153620">
    <property type="component" value="Chromosome 2"/>
</dbReference>
<evidence type="ECO:0000313" key="3">
    <source>
        <dbReference type="Proteomes" id="UP001153620"/>
    </source>
</evidence>
<gene>
    <name evidence="2" type="ORF">CHIRRI_LOCUS5394</name>
</gene>
<keyword evidence="3" id="KW-1185">Reference proteome</keyword>
<feature type="chain" id="PRO_5040358965" evidence="1">
    <location>
        <begin position="24"/>
        <end position="84"/>
    </location>
</feature>
<dbReference type="EMBL" id="OU895878">
    <property type="protein sequence ID" value="CAG9802487.1"/>
    <property type="molecule type" value="Genomic_DNA"/>
</dbReference>
<feature type="signal peptide" evidence="1">
    <location>
        <begin position="1"/>
        <end position="23"/>
    </location>
</feature>
<dbReference type="AlphaFoldDB" id="A0A9N9RSA1"/>
<protein>
    <submittedName>
        <fullName evidence="2">Uncharacterized protein</fullName>
    </submittedName>
</protein>
<sequence length="84" mass="9791">MKFTRVLLSVVILLVLLECFVIAIPTPSPHFPFTVNQKRTASRKKSEKLKPKRTRIVIDTEDVLRTDIKNIRFYNFKVPSYVQG</sequence>
<name>A0A9N9RSA1_9DIPT</name>
<proteinExistence type="predicted"/>
<reference evidence="2" key="2">
    <citation type="submission" date="2022-10" db="EMBL/GenBank/DDBJ databases">
        <authorList>
            <consortium name="ENA_rothamsted_submissions"/>
            <consortium name="culmorum"/>
            <person name="King R."/>
        </authorList>
    </citation>
    <scope>NUCLEOTIDE SEQUENCE</scope>
</reference>
<reference evidence="2" key="1">
    <citation type="submission" date="2022-01" db="EMBL/GenBank/DDBJ databases">
        <authorList>
            <person name="King R."/>
        </authorList>
    </citation>
    <scope>NUCLEOTIDE SEQUENCE</scope>
</reference>
<evidence type="ECO:0000256" key="1">
    <source>
        <dbReference type="SAM" id="SignalP"/>
    </source>
</evidence>
<keyword evidence="1" id="KW-0732">Signal</keyword>